<evidence type="ECO:0000256" key="7">
    <source>
        <dbReference type="ARBA" id="ARBA00041129"/>
    </source>
</evidence>
<dbReference type="PANTHER" id="PTHR10920:SF18">
    <property type="entry name" value="RRNA METHYLTRANSFERASE 2, MITOCHONDRIAL"/>
    <property type="match status" value="1"/>
</dbReference>
<evidence type="ECO:0000256" key="5">
    <source>
        <dbReference type="ARBA" id="ARBA00037569"/>
    </source>
</evidence>
<evidence type="ECO:0000256" key="3">
    <source>
        <dbReference type="ARBA" id="ARBA00022679"/>
    </source>
</evidence>
<evidence type="ECO:0000256" key="6">
    <source>
        <dbReference type="ARBA" id="ARBA00038861"/>
    </source>
</evidence>
<dbReference type="SUPFAM" id="SSF53335">
    <property type="entry name" value="S-adenosyl-L-methionine-dependent methyltransferases"/>
    <property type="match status" value="1"/>
</dbReference>
<evidence type="ECO:0000313" key="14">
    <source>
        <dbReference type="EMBL" id="OGZ27598.1"/>
    </source>
</evidence>
<feature type="binding site" evidence="11">
    <location>
        <position position="107"/>
    </location>
    <ligand>
        <name>S-adenosyl-L-methionine</name>
        <dbReference type="ChEBI" id="CHEBI:59789"/>
    </ligand>
</feature>
<dbReference type="Proteomes" id="UP000177740">
    <property type="component" value="Unassembled WGS sequence"/>
</dbReference>
<evidence type="ECO:0000256" key="2">
    <source>
        <dbReference type="ARBA" id="ARBA00022603"/>
    </source>
</evidence>
<proteinExistence type="inferred from homology"/>
<name>A0A1G2EQQ9_9BACT</name>
<feature type="binding site" evidence="11">
    <location>
        <position position="52"/>
    </location>
    <ligand>
        <name>S-adenosyl-L-methionine</name>
        <dbReference type="ChEBI" id="CHEBI:59789"/>
    </ligand>
</feature>
<evidence type="ECO:0000256" key="4">
    <source>
        <dbReference type="ARBA" id="ARBA00022691"/>
    </source>
</evidence>
<dbReference type="InterPro" id="IPR002877">
    <property type="entry name" value="RNA_MeTrfase_FtsJ_dom"/>
</dbReference>
<keyword evidence="4 11" id="KW-0949">S-adenosyl-L-methionine</keyword>
<feature type="binding site" evidence="11">
    <location>
        <position position="69"/>
    </location>
    <ligand>
        <name>S-adenosyl-L-methionine</name>
        <dbReference type="ChEBI" id="CHEBI:59789"/>
    </ligand>
</feature>
<keyword evidence="11" id="KW-0963">Cytoplasm</keyword>
<keyword evidence="3 11" id="KW-0808">Transferase</keyword>
<dbReference type="EC" id="2.1.1.166" evidence="6 11"/>
<feature type="active site" description="Proton acceptor" evidence="11 12">
    <location>
        <position position="147"/>
    </location>
</feature>
<evidence type="ECO:0000256" key="9">
    <source>
        <dbReference type="ARBA" id="ARBA00042745"/>
    </source>
</evidence>
<comment type="caution">
    <text evidence="14">The sequence shown here is derived from an EMBL/GenBank/DDBJ whole genome shotgun (WGS) entry which is preliminary data.</text>
</comment>
<dbReference type="PANTHER" id="PTHR10920">
    <property type="entry name" value="RIBOSOMAL RNA METHYLTRANSFERASE"/>
    <property type="match status" value="1"/>
</dbReference>
<comment type="catalytic activity">
    <reaction evidence="10 11">
        <text>uridine(2552) in 23S rRNA + S-adenosyl-L-methionine = 2'-O-methyluridine(2552) in 23S rRNA + S-adenosyl-L-homocysteine + H(+)</text>
        <dbReference type="Rhea" id="RHEA:42720"/>
        <dbReference type="Rhea" id="RHEA-COMP:10202"/>
        <dbReference type="Rhea" id="RHEA-COMP:10203"/>
        <dbReference type="ChEBI" id="CHEBI:15378"/>
        <dbReference type="ChEBI" id="CHEBI:57856"/>
        <dbReference type="ChEBI" id="CHEBI:59789"/>
        <dbReference type="ChEBI" id="CHEBI:65315"/>
        <dbReference type="ChEBI" id="CHEBI:74478"/>
        <dbReference type="EC" id="2.1.1.166"/>
    </reaction>
</comment>
<dbReference type="InterPro" id="IPR015507">
    <property type="entry name" value="rRNA-MeTfrase_E"/>
</dbReference>
<dbReference type="Gene3D" id="3.40.50.150">
    <property type="entry name" value="Vaccinia Virus protein VP39"/>
    <property type="match status" value="1"/>
</dbReference>
<reference evidence="14 15" key="1">
    <citation type="journal article" date="2016" name="Nat. Commun.">
        <title>Thousands of microbial genomes shed light on interconnected biogeochemical processes in an aquifer system.</title>
        <authorList>
            <person name="Anantharaman K."/>
            <person name="Brown C.T."/>
            <person name="Hug L.A."/>
            <person name="Sharon I."/>
            <person name="Castelle C.J."/>
            <person name="Probst A.J."/>
            <person name="Thomas B.C."/>
            <person name="Singh A."/>
            <person name="Wilkins M.J."/>
            <person name="Karaoz U."/>
            <person name="Brodie E.L."/>
            <person name="Williams K.H."/>
            <person name="Hubbard S.S."/>
            <person name="Banfield J.F."/>
        </authorList>
    </citation>
    <scope>NUCLEOTIDE SEQUENCE [LARGE SCALE GENOMIC DNA]</scope>
</reference>
<dbReference type="GO" id="GO:0008650">
    <property type="term" value="F:rRNA (uridine-2'-O-)-methyltransferase activity"/>
    <property type="evidence" value="ECO:0007669"/>
    <property type="project" value="UniProtKB-UniRule"/>
</dbReference>
<sequence length="210" mass="23740">MYRKDRKEEYYTKKAKKEGYPARSVYKLKEIDETFGVIKEGDLVLDLGSAPGSWLSYISKKAGKVYGIDENETEIGGDNIVFIRKDINDESVLDMIRGLKFDSVVADLSPKTTGIRFLDSGLSLELSERAFFIAKKVLKEGGDFVCKIFESQESSDFIKSIGPSFKMIKRFRPKAVLRKSKEFYIVAKGFKKSKLTLGDCSESSFCVKVK</sequence>
<comment type="subcellular location">
    <subcellularLocation>
        <location evidence="11">Cytoplasm</location>
    </subcellularLocation>
</comment>
<dbReference type="PIRSF" id="PIRSF005461">
    <property type="entry name" value="23S_rRNA_mtase"/>
    <property type="match status" value="1"/>
</dbReference>
<evidence type="ECO:0000256" key="10">
    <source>
        <dbReference type="ARBA" id="ARBA00048970"/>
    </source>
</evidence>
<protein>
    <recommendedName>
        <fullName evidence="7 11">Ribosomal RNA large subunit methyltransferase E</fullName>
        <ecNumber evidence="6 11">2.1.1.166</ecNumber>
    </recommendedName>
    <alternativeName>
        <fullName evidence="9 11">23S rRNA Um2552 methyltransferase</fullName>
    </alternativeName>
    <alternativeName>
        <fullName evidence="8 11">rRNA (uridine-2'-O-)-methyltransferase</fullName>
    </alternativeName>
</protein>
<evidence type="ECO:0000256" key="11">
    <source>
        <dbReference type="HAMAP-Rule" id="MF_01547"/>
    </source>
</evidence>
<dbReference type="HAMAP" id="MF_01547">
    <property type="entry name" value="RNA_methyltr_E"/>
    <property type="match status" value="1"/>
</dbReference>
<dbReference type="GO" id="GO:0005737">
    <property type="term" value="C:cytoplasm"/>
    <property type="evidence" value="ECO:0007669"/>
    <property type="project" value="UniProtKB-SubCell"/>
</dbReference>
<evidence type="ECO:0000256" key="8">
    <source>
        <dbReference type="ARBA" id="ARBA00041995"/>
    </source>
</evidence>
<evidence type="ECO:0000256" key="12">
    <source>
        <dbReference type="PIRSR" id="PIRSR005461-1"/>
    </source>
</evidence>
<comment type="function">
    <text evidence="5 11">Specifically methylates the uridine in position 2552 of 23S rRNA at the 2'-O position of the ribose in the fully assembled 50S ribosomal subunit.</text>
</comment>
<feature type="binding site" evidence="11">
    <location>
        <position position="54"/>
    </location>
    <ligand>
        <name>S-adenosyl-L-methionine</name>
        <dbReference type="ChEBI" id="CHEBI:59789"/>
    </ligand>
</feature>
<keyword evidence="1 11" id="KW-0698">rRNA processing</keyword>
<dbReference type="AlphaFoldDB" id="A0A1G2EQQ9"/>
<dbReference type="STRING" id="1801677.A2365_01890"/>
<evidence type="ECO:0000313" key="15">
    <source>
        <dbReference type="Proteomes" id="UP000177740"/>
    </source>
</evidence>
<evidence type="ECO:0000256" key="1">
    <source>
        <dbReference type="ARBA" id="ARBA00022552"/>
    </source>
</evidence>
<feature type="binding site" evidence="11">
    <location>
        <position position="86"/>
    </location>
    <ligand>
        <name>S-adenosyl-L-methionine</name>
        <dbReference type="ChEBI" id="CHEBI:59789"/>
    </ligand>
</feature>
<dbReference type="EMBL" id="MHMM01000005">
    <property type="protein sequence ID" value="OGZ27598.1"/>
    <property type="molecule type" value="Genomic_DNA"/>
</dbReference>
<comment type="similarity">
    <text evidence="11">Belongs to the class I-like SAM-binding methyltransferase superfamily. RNA methyltransferase RlmE family.</text>
</comment>
<feature type="domain" description="Ribosomal RNA methyltransferase FtsJ" evidence="13">
    <location>
        <begin position="20"/>
        <end position="190"/>
    </location>
</feature>
<gene>
    <name evidence="11" type="primary">rlmE</name>
    <name evidence="11" type="synonym">ftsJ</name>
    <name evidence="11" type="synonym">rrmJ</name>
    <name evidence="14" type="ORF">A2365_01890</name>
</gene>
<dbReference type="Pfam" id="PF01728">
    <property type="entry name" value="FtsJ"/>
    <property type="match status" value="1"/>
</dbReference>
<evidence type="ECO:0000259" key="13">
    <source>
        <dbReference type="Pfam" id="PF01728"/>
    </source>
</evidence>
<dbReference type="InterPro" id="IPR050082">
    <property type="entry name" value="RNA_methyltr_RlmE"/>
</dbReference>
<organism evidence="14 15">
    <name type="scientific">Candidatus Nealsonbacteria bacterium RIFOXYB1_FULL_40_15</name>
    <dbReference type="NCBI Taxonomy" id="1801677"/>
    <lineage>
        <taxon>Bacteria</taxon>
        <taxon>Candidatus Nealsoniibacteriota</taxon>
    </lineage>
</organism>
<keyword evidence="2 11" id="KW-0489">Methyltransferase</keyword>
<dbReference type="InterPro" id="IPR029063">
    <property type="entry name" value="SAM-dependent_MTases_sf"/>
</dbReference>
<accession>A0A1G2EQQ9</accession>